<dbReference type="GO" id="GO:0033167">
    <property type="term" value="C:ARC complex"/>
    <property type="evidence" value="ECO:0007669"/>
    <property type="project" value="InterPro"/>
</dbReference>
<organism evidence="2 3">
    <name type="scientific">Fusarium flagelliforme</name>
    <dbReference type="NCBI Taxonomy" id="2675880"/>
    <lineage>
        <taxon>Eukaryota</taxon>
        <taxon>Fungi</taxon>
        <taxon>Dikarya</taxon>
        <taxon>Ascomycota</taxon>
        <taxon>Pezizomycotina</taxon>
        <taxon>Sordariomycetes</taxon>
        <taxon>Hypocreomycetidae</taxon>
        <taxon>Hypocreales</taxon>
        <taxon>Nectriaceae</taxon>
        <taxon>Fusarium</taxon>
        <taxon>Fusarium incarnatum-equiseti species complex</taxon>
    </lineage>
</organism>
<name>A0A395N3M0_9HYPO</name>
<evidence type="ECO:0000313" key="2">
    <source>
        <dbReference type="EMBL" id="RFN54711.1"/>
    </source>
</evidence>
<dbReference type="Pfam" id="PF09692">
    <property type="entry name" value="Arb1"/>
    <property type="match status" value="1"/>
</dbReference>
<gene>
    <name evidence="2" type="ORF">FIE12Z_1056</name>
</gene>
<dbReference type="GO" id="GO:0031047">
    <property type="term" value="P:regulatory ncRNA-mediated gene silencing"/>
    <property type="evidence" value="ECO:0007669"/>
    <property type="project" value="InterPro"/>
</dbReference>
<dbReference type="EMBL" id="PXXK01000021">
    <property type="protein sequence ID" value="RFN54711.1"/>
    <property type="molecule type" value="Genomic_DNA"/>
</dbReference>
<reference evidence="2 3" key="1">
    <citation type="journal article" date="2018" name="PLoS Pathog.">
        <title>Evolution of structural diversity of trichothecenes, a family of toxins produced by plant pathogenic and entomopathogenic fungi.</title>
        <authorList>
            <person name="Proctor R.H."/>
            <person name="McCormick S.P."/>
            <person name="Kim H.S."/>
            <person name="Cardoza R.E."/>
            <person name="Stanley A.M."/>
            <person name="Lindo L."/>
            <person name="Kelly A."/>
            <person name="Brown D.W."/>
            <person name="Lee T."/>
            <person name="Vaughan M.M."/>
            <person name="Alexander N.J."/>
            <person name="Busman M."/>
            <person name="Gutierrez S."/>
        </authorList>
    </citation>
    <scope>NUCLEOTIDE SEQUENCE [LARGE SCALE GENOMIC DNA]</scope>
    <source>
        <strain evidence="2 3">NRRL 13405</strain>
    </source>
</reference>
<dbReference type="AlphaFoldDB" id="A0A395N3M0"/>
<feature type="compositionally biased region" description="Basic and acidic residues" evidence="1">
    <location>
        <begin position="457"/>
        <end position="472"/>
    </location>
</feature>
<evidence type="ECO:0000256" key="1">
    <source>
        <dbReference type="SAM" id="MobiDB-lite"/>
    </source>
</evidence>
<accession>A0A395N3M0</accession>
<proteinExistence type="predicted"/>
<keyword evidence="3" id="KW-1185">Reference proteome</keyword>
<feature type="compositionally biased region" description="Basic and acidic residues" evidence="1">
    <location>
        <begin position="10"/>
        <end position="25"/>
    </location>
</feature>
<protein>
    <submittedName>
        <fullName evidence="2">Argonaute-binding protein 1</fullName>
    </submittedName>
</protein>
<dbReference type="STRING" id="2594813.A0A395N3M0"/>
<feature type="region of interest" description="Disordered" evidence="1">
    <location>
        <begin position="440"/>
        <end position="472"/>
    </location>
</feature>
<dbReference type="Proteomes" id="UP000265631">
    <property type="component" value="Unassembled WGS sequence"/>
</dbReference>
<sequence length="472" mass="53545">MDNTTNESTPHSEDKENMKGEKEEPYLPPPTLPASLQGVAKQGKSRSGNKPLSHRGPGALPKNRGTDLEFYADPPMTPNEAKEEKDDIYALDVPFAERMQACIQRFRSRRRLQGTRTRYFEEYLFLGGVDCQPNTFGGLSQKELKELTPAERREATAKDIIWASSAAGQRYYNGDKEAWSVDFPGVAAGFFSVTLVQLTSFEYVGMMEGISTVENFLRYVLQHNVCPEYEDDVKAAMEVCKTAAEEWPMIRQLCAALPGHFNLAAAELFCPETITEESWSFLDFKRPEDFDPTSVFFTAFALMDEPDLFEKLTTKRPTITREFDCTLELVEKFRPSDDIVKRVKSLVIGDKAAYHAPVGKAIFKQGVIEDDWERPPTTWPIEEATMTLFFDDALLANMVPGMKIEANICELDAGLRFVKGIENIVPSFYVYLPQEMMRHYKEPKENDRPAPSVNDPQDGRDDDVAKKEEEEK</sequence>
<comment type="caution">
    <text evidence="2">The sequence shown here is derived from an EMBL/GenBank/DDBJ whole genome shotgun (WGS) entry which is preliminary data.</text>
</comment>
<evidence type="ECO:0000313" key="3">
    <source>
        <dbReference type="Proteomes" id="UP000265631"/>
    </source>
</evidence>
<dbReference type="InterPro" id="IPR018606">
    <property type="entry name" value="Arb1"/>
</dbReference>
<feature type="region of interest" description="Disordered" evidence="1">
    <location>
        <begin position="1"/>
        <end position="82"/>
    </location>
</feature>